<evidence type="ECO:0000256" key="8">
    <source>
        <dbReference type="SAM" id="MobiDB-lite"/>
    </source>
</evidence>
<evidence type="ECO:0000313" key="11">
    <source>
        <dbReference type="Proteomes" id="UP000233256"/>
    </source>
</evidence>
<evidence type="ECO:0000313" key="10">
    <source>
        <dbReference type="EMBL" id="PKK92103.1"/>
    </source>
</evidence>
<dbReference type="GO" id="GO:1990281">
    <property type="term" value="C:efflux pump complex"/>
    <property type="evidence" value="ECO:0007669"/>
    <property type="project" value="TreeGrafter"/>
</dbReference>
<keyword evidence="6 9" id="KW-0472">Membrane</keyword>
<evidence type="ECO:0000256" key="6">
    <source>
        <dbReference type="ARBA" id="ARBA00023136"/>
    </source>
</evidence>
<evidence type="ECO:0000256" key="9">
    <source>
        <dbReference type="SAM" id="Phobius"/>
    </source>
</evidence>
<keyword evidence="9" id="KW-1133">Transmembrane helix</keyword>
<comment type="caution">
    <text evidence="10">The sequence shown here is derived from an EMBL/GenBank/DDBJ whole genome shotgun (WGS) entry which is preliminary data.</text>
</comment>
<sequence length="583" mass="65530">MSGNPWKRTVNSNRSETLSRQLTQRTGRTVACSVVAAIFIYVSLTLTLPCQSAADVLVEPDFKNLELNLEEALRLGMTYSPLLRISEARIAGALAKLQEARSGYWPKLGARVSYDIMSQDQKTEFSIPETIRETLARSKTFFDLDAQLANARSQRTTIENLLVAQGYVVNQLQAQEKSRTLDSPLLWGNGDQEINNVLSTSTTAGPIPGYSATLAATRTQIPQMISEDLLSRKHLEAMVTISAPLFTFGRLSHLCKAAKAEVERTRAEHNSNQQKVSFMITDAFYECLKARDIMESLRRVMDRAEAFGSQLSAYSATTDRVADYSLSSFRAFLARYRGMIKKSEMLYETRKDYLKAIMGVRDPLVTLRFVGGYREFRLLENFSLNNCISFALNNRPDLKVLERSNAAVEQRRKQIQSEYFPQIGMEGSYVYTRSYDDGWYSTVADKNEDNWGLSFGATLNIFDGFERSAKINGLSEELRELAARRSWLRQNIKSEVSEVYYDVFARLERKKSLDAALQEAGSATTSLVDGFASSRATVREAQELFNDEMSMAVELAEEKGGYFSAFAKLKMVLGYEGEGVASE</sequence>
<comment type="subcellular location">
    <subcellularLocation>
        <location evidence="1">Cell outer membrane</location>
    </subcellularLocation>
</comment>
<dbReference type="GO" id="GO:0009279">
    <property type="term" value="C:cell outer membrane"/>
    <property type="evidence" value="ECO:0007669"/>
    <property type="project" value="UniProtKB-SubCell"/>
</dbReference>
<keyword evidence="4" id="KW-1134">Transmembrane beta strand</keyword>
<gene>
    <name evidence="10" type="ORF">CVV64_01405</name>
</gene>
<feature type="transmembrane region" description="Helical" evidence="9">
    <location>
        <begin position="29"/>
        <end position="48"/>
    </location>
</feature>
<dbReference type="Proteomes" id="UP000233256">
    <property type="component" value="Unassembled WGS sequence"/>
</dbReference>
<evidence type="ECO:0008006" key="12">
    <source>
        <dbReference type="Google" id="ProtNLM"/>
    </source>
</evidence>
<dbReference type="Gene3D" id="1.20.1600.10">
    <property type="entry name" value="Outer membrane efflux proteins (OEP)"/>
    <property type="match status" value="1"/>
</dbReference>
<dbReference type="GO" id="GO:0015562">
    <property type="term" value="F:efflux transmembrane transporter activity"/>
    <property type="evidence" value="ECO:0007669"/>
    <property type="project" value="InterPro"/>
</dbReference>
<evidence type="ECO:0000256" key="7">
    <source>
        <dbReference type="ARBA" id="ARBA00023237"/>
    </source>
</evidence>
<evidence type="ECO:0000256" key="4">
    <source>
        <dbReference type="ARBA" id="ARBA00022452"/>
    </source>
</evidence>
<dbReference type="AlphaFoldDB" id="A0A2N1PUS8"/>
<comment type="similarity">
    <text evidence="2">Belongs to the outer membrane factor (OMF) (TC 1.B.17) family.</text>
</comment>
<evidence type="ECO:0000256" key="5">
    <source>
        <dbReference type="ARBA" id="ARBA00022692"/>
    </source>
</evidence>
<dbReference type="Pfam" id="PF02321">
    <property type="entry name" value="OEP"/>
    <property type="match status" value="1"/>
</dbReference>
<dbReference type="InterPro" id="IPR051906">
    <property type="entry name" value="TolC-like"/>
</dbReference>
<dbReference type="InterPro" id="IPR003423">
    <property type="entry name" value="OMP_efflux"/>
</dbReference>
<evidence type="ECO:0000256" key="3">
    <source>
        <dbReference type="ARBA" id="ARBA00022448"/>
    </source>
</evidence>
<proteinExistence type="inferred from homology"/>
<organism evidence="10 11">
    <name type="scientific">Candidatus Wallbacteria bacterium HGW-Wallbacteria-1</name>
    <dbReference type="NCBI Taxonomy" id="2013854"/>
    <lineage>
        <taxon>Bacteria</taxon>
        <taxon>Candidatus Walliibacteriota</taxon>
    </lineage>
</organism>
<keyword evidence="3" id="KW-0813">Transport</keyword>
<accession>A0A2N1PUS8</accession>
<name>A0A2N1PUS8_9BACT</name>
<dbReference type="SUPFAM" id="SSF56954">
    <property type="entry name" value="Outer membrane efflux proteins (OEP)"/>
    <property type="match status" value="2"/>
</dbReference>
<dbReference type="PANTHER" id="PTHR30026:SF20">
    <property type="entry name" value="OUTER MEMBRANE PROTEIN TOLC"/>
    <property type="match status" value="1"/>
</dbReference>
<keyword evidence="7" id="KW-0998">Cell outer membrane</keyword>
<keyword evidence="5 9" id="KW-0812">Transmembrane</keyword>
<dbReference type="PANTHER" id="PTHR30026">
    <property type="entry name" value="OUTER MEMBRANE PROTEIN TOLC"/>
    <property type="match status" value="1"/>
</dbReference>
<reference evidence="10 11" key="1">
    <citation type="journal article" date="2017" name="ISME J.">
        <title>Potential for microbial H2 and metal transformations associated with novel bacteria and archaea in deep terrestrial subsurface sediments.</title>
        <authorList>
            <person name="Hernsdorf A.W."/>
            <person name="Amano Y."/>
            <person name="Miyakawa K."/>
            <person name="Ise K."/>
            <person name="Suzuki Y."/>
            <person name="Anantharaman K."/>
            <person name="Probst A."/>
            <person name="Burstein D."/>
            <person name="Thomas B.C."/>
            <person name="Banfield J.F."/>
        </authorList>
    </citation>
    <scope>NUCLEOTIDE SEQUENCE [LARGE SCALE GENOMIC DNA]</scope>
    <source>
        <strain evidence="10">HGW-Wallbacteria-1</strain>
    </source>
</reference>
<evidence type="ECO:0000256" key="2">
    <source>
        <dbReference type="ARBA" id="ARBA00007613"/>
    </source>
</evidence>
<evidence type="ECO:0000256" key="1">
    <source>
        <dbReference type="ARBA" id="ARBA00004442"/>
    </source>
</evidence>
<feature type="region of interest" description="Disordered" evidence="8">
    <location>
        <begin position="1"/>
        <end position="20"/>
    </location>
</feature>
<dbReference type="GO" id="GO:0015288">
    <property type="term" value="F:porin activity"/>
    <property type="evidence" value="ECO:0007669"/>
    <property type="project" value="TreeGrafter"/>
</dbReference>
<dbReference type="EMBL" id="PGXC01000001">
    <property type="protein sequence ID" value="PKK92103.1"/>
    <property type="molecule type" value="Genomic_DNA"/>
</dbReference>
<protein>
    <recommendedName>
        <fullName evidence="12">TolC family protein</fullName>
    </recommendedName>
</protein>